<sequence length="181" mass="20020">MFLFILAFPPPTTALPTIPTTDHNDGTSCYRIHCSLICSLIAFLAALGTDVEMSAEATFKGGKPNIKGNFKTSSGDNKTVVKEALNDVRKTIVEQFSEWFAETEELAKTVAVETSIPRRCGRKTQRENCPPDTPEIYYRRVIGIPYLDDALSGMEARFFAHYINSNSSTEVGTGICTKRNI</sequence>
<dbReference type="AlphaFoldDB" id="A0A8S3TRQ8"/>
<reference evidence="1" key="1">
    <citation type="submission" date="2021-03" db="EMBL/GenBank/DDBJ databases">
        <authorList>
            <person name="Bekaert M."/>
        </authorList>
    </citation>
    <scope>NUCLEOTIDE SEQUENCE</scope>
</reference>
<keyword evidence="2" id="KW-1185">Reference proteome</keyword>
<organism evidence="1 2">
    <name type="scientific">Mytilus edulis</name>
    <name type="common">Blue mussel</name>
    <dbReference type="NCBI Taxonomy" id="6550"/>
    <lineage>
        <taxon>Eukaryota</taxon>
        <taxon>Metazoa</taxon>
        <taxon>Spiralia</taxon>
        <taxon>Lophotrochozoa</taxon>
        <taxon>Mollusca</taxon>
        <taxon>Bivalvia</taxon>
        <taxon>Autobranchia</taxon>
        <taxon>Pteriomorphia</taxon>
        <taxon>Mytilida</taxon>
        <taxon>Mytiloidea</taxon>
        <taxon>Mytilidae</taxon>
        <taxon>Mytilinae</taxon>
        <taxon>Mytilus</taxon>
    </lineage>
</organism>
<dbReference type="OrthoDB" id="10072079at2759"/>
<gene>
    <name evidence="1" type="ORF">MEDL_48732</name>
</gene>
<name>A0A8S3TRQ8_MYTED</name>
<protein>
    <submittedName>
        <fullName evidence="1">Uncharacterized protein</fullName>
    </submittedName>
</protein>
<dbReference type="Proteomes" id="UP000683360">
    <property type="component" value="Unassembled WGS sequence"/>
</dbReference>
<evidence type="ECO:0000313" key="2">
    <source>
        <dbReference type="Proteomes" id="UP000683360"/>
    </source>
</evidence>
<accession>A0A8S3TRQ8</accession>
<proteinExistence type="predicted"/>
<comment type="caution">
    <text evidence="1">The sequence shown here is derived from an EMBL/GenBank/DDBJ whole genome shotgun (WGS) entry which is preliminary data.</text>
</comment>
<dbReference type="EMBL" id="CAJPWZ010002343">
    <property type="protein sequence ID" value="CAG2236222.1"/>
    <property type="molecule type" value="Genomic_DNA"/>
</dbReference>
<evidence type="ECO:0000313" key="1">
    <source>
        <dbReference type="EMBL" id="CAG2236222.1"/>
    </source>
</evidence>